<keyword evidence="3" id="KW-1185">Reference proteome</keyword>
<dbReference type="PANTHER" id="PTHR34547:SF1">
    <property type="entry name" value="YACP-LIKE NYN DOMAIN PROTEIN"/>
    <property type="match status" value="1"/>
</dbReference>
<evidence type="ECO:0000313" key="3">
    <source>
        <dbReference type="Proteomes" id="UP000318017"/>
    </source>
</evidence>
<dbReference type="OrthoDB" id="286832at2"/>
<proteinExistence type="predicted"/>
<protein>
    <submittedName>
        <fullName evidence="2">YacP-like NYN domain protein</fullName>
    </submittedName>
</protein>
<accession>A0A518GFH2</accession>
<dbReference type="InterPro" id="IPR010298">
    <property type="entry name" value="YacP-like"/>
</dbReference>
<dbReference type="KEGG" id="ahel:Q31a_57330"/>
<evidence type="ECO:0000313" key="2">
    <source>
        <dbReference type="EMBL" id="QDV27345.1"/>
    </source>
</evidence>
<dbReference type="PANTHER" id="PTHR34547">
    <property type="entry name" value="YACP-LIKE NYN DOMAIN PROTEIN"/>
    <property type="match status" value="1"/>
</dbReference>
<dbReference type="RefSeq" id="WP_145084593.1">
    <property type="nucleotide sequence ID" value="NZ_CP036298.1"/>
</dbReference>
<organism evidence="2 3">
    <name type="scientific">Aureliella helgolandensis</name>
    <dbReference type="NCBI Taxonomy" id="2527968"/>
    <lineage>
        <taxon>Bacteria</taxon>
        <taxon>Pseudomonadati</taxon>
        <taxon>Planctomycetota</taxon>
        <taxon>Planctomycetia</taxon>
        <taxon>Pirellulales</taxon>
        <taxon>Pirellulaceae</taxon>
        <taxon>Aureliella</taxon>
    </lineage>
</organism>
<dbReference type="Proteomes" id="UP000318017">
    <property type="component" value="Chromosome"/>
</dbReference>
<evidence type="ECO:0000256" key="1">
    <source>
        <dbReference type="SAM" id="MobiDB-lite"/>
    </source>
</evidence>
<dbReference type="Pfam" id="PF05991">
    <property type="entry name" value="NYN_YacP"/>
    <property type="match status" value="1"/>
</dbReference>
<gene>
    <name evidence="2" type="ORF">Q31a_57330</name>
</gene>
<dbReference type="AlphaFoldDB" id="A0A518GFH2"/>
<feature type="region of interest" description="Disordered" evidence="1">
    <location>
        <begin position="140"/>
        <end position="171"/>
    </location>
</feature>
<dbReference type="EMBL" id="CP036298">
    <property type="protein sequence ID" value="QDV27345.1"/>
    <property type="molecule type" value="Genomic_DNA"/>
</dbReference>
<sequence>MNASASSSAPSTPPRDPRLLIDGYNVLFQSQLVGKGRGKLWLQRARERLLTLLQEKLSASEQRATQIVFDASRVSDSTNSYRTSQGLTVTFATEYPEADDLIEEILRTHSHPKNLRVISSDQRIRRRAIARRAQSIDAESFLNELHRPPSKHVPPPVSAETPTGTEPLPSHEEIEFWLKEFGH</sequence>
<name>A0A518GFH2_9BACT</name>
<reference evidence="2 3" key="1">
    <citation type="submission" date="2019-02" db="EMBL/GenBank/DDBJ databases">
        <title>Deep-cultivation of Planctomycetes and their phenomic and genomic characterization uncovers novel biology.</title>
        <authorList>
            <person name="Wiegand S."/>
            <person name="Jogler M."/>
            <person name="Boedeker C."/>
            <person name="Pinto D."/>
            <person name="Vollmers J."/>
            <person name="Rivas-Marin E."/>
            <person name="Kohn T."/>
            <person name="Peeters S.H."/>
            <person name="Heuer A."/>
            <person name="Rast P."/>
            <person name="Oberbeckmann S."/>
            <person name="Bunk B."/>
            <person name="Jeske O."/>
            <person name="Meyerdierks A."/>
            <person name="Storesund J.E."/>
            <person name="Kallscheuer N."/>
            <person name="Luecker S."/>
            <person name="Lage O.M."/>
            <person name="Pohl T."/>
            <person name="Merkel B.J."/>
            <person name="Hornburger P."/>
            <person name="Mueller R.-W."/>
            <person name="Bruemmer F."/>
            <person name="Labrenz M."/>
            <person name="Spormann A.M."/>
            <person name="Op den Camp H."/>
            <person name="Overmann J."/>
            <person name="Amann R."/>
            <person name="Jetten M.S.M."/>
            <person name="Mascher T."/>
            <person name="Medema M.H."/>
            <person name="Devos D.P."/>
            <person name="Kaster A.-K."/>
            <person name="Ovreas L."/>
            <person name="Rohde M."/>
            <person name="Galperin M.Y."/>
            <person name="Jogler C."/>
        </authorList>
    </citation>
    <scope>NUCLEOTIDE SEQUENCE [LARGE SCALE GENOMIC DNA]</scope>
    <source>
        <strain evidence="2 3">Q31a</strain>
    </source>
</reference>